<sequence>MGHYSEGSLETAACLWESVLALRSRPITDPDAIGLALAIGKAFDALGTAALRLTVVGWTDAVEASWREVENDYPLCFDWDFVPAWIIDHIDWSDPFHPAVMQRGGG</sequence>
<dbReference type="EMBL" id="CP053021">
    <property type="protein sequence ID" value="QJR02758.1"/>
    <property type="molecule type" value="Genomic_DNA"/>
</dbReference>
<dbReference type="Proteomes" id="UP000502611">
    <property type="component" value="Chromosome"/>
</dbReference>
<organism evidence="1 2">
    <name type="scientific">Sphingobium yanoikuyae</name>
    <name type="common">Sphingomonas yanoikuyae</name>
    <dbReference type="NCBI Taxonomy" id="13690"/>
    <lineage>
        <taxon>Bacteria</taxon>
        <taxon>Pseudomonadati</taxon>
        <taxon>Pseudomonadota</taxon>
        <taxon>Alphaproteobacteria</taxon>
        <taxon>Sphingomonadales</taxon>
        <taxon>Sphingomonadaceae</taxon>
        <taxon>Sphingobium</taxon>
    </lineage>
</organism>
<proteinExistence type="predicted"/>
<dbReference type="AlphaFoldDB" id="A0A6M4G686"/>
<dbReference type="RefSeq" id="WP_169861157.1">
    <property type="nucleotide sequence ID" value="NZ_CP053021.1"/>
</dbReference>
<evidence type="ECO:0000313" key="1">
    <source>
        <dbReference type="EMBL" id="QJR02758.1"/>
    </source>
</evidence>
<gene>
    <name evidence="1" type="ORF">HH800_11520</name>
</gene>
<reference evidence="1 2" key="1">
    <citation type="submission" date="2020-04" db="EMBL/GenBank/DDBJ databases">
        <title>The Whole Genome Analysis of High salt-tolerant Sphingobium yanoikuyae YC-XJ2 with Aryl organophosphorus flame retardants (aryl-OPFRs)-degrading capacity and characteristics of Related phosphotriesterase.</title>
        <authorList>
            <person name="Li X."/>
        </authorList>
    </citation>
    <scope>NUCLEOTIDE SEQUENCE [LARGE SCALE GENOMIC DNA]</scope>
    <source>
        <strain evidence="1 2">YC-XJ2</strain>
    </source>
</reference>
<protein>
    <submittedName>
        <fullName evidence="1">Uncharacterized protein</fullName>
    </submittedName>
</protein>
<name>A0A6M4G686_SPHYA</name>
<evidence type="ECO:0000313" key="2">
    <source>
        <dbReference type="Proteomes" id="UP000502611"/>
    </source>
</evidence>
<accession>A0A6M4G686</accession>